<evidence type="ECO:0000256" key="11">
    <source>
        <dbReference type="PROSITE-ProRule" id="PRU00421"/>
    </source>
</evidence>
<feature type="active site" description="Phosphocysteine intermediate; for EIIB activity" evidence="11">
    <location>
        <position position="26"/>
    </location>
</feature>
<dbReference type="Pfam" id="PF02378">
    <property type="entry name" value="PTS_EIIC"/>
    <property type="match status" value="1"/>
</dbReference>
<evidence type="ECO:0000256" key="13">
    <source>
        <dbReference type="SAM" id="Phobius"/>
    </source>
</evidence>
<dbReference type="FunFam" id="3.30.1360.60:FF:000001">
    <property type="entry name" value="PTS system glucose-specific IIBC component PtsG"/>
    <property type="match status" value="1"/>
</dbReference>
<dbReference type="SUPFAM" id="SSF51261">
    <property type="entry name" value="Duplicated hybrid motif"/>
    <property type="match status" value="1"/>
</dbReference>
<dbReference type="GO" id="GO:0009401">
    <property type="term" value="P:phosphoenolpyruvate-dependent sugar phosphotransferase system"/>
    <property type="evidence" value="ECO:0007669"/>
    <property type="project" value="UniProtKB-KW"/>
</dbReference>
<dbReference type="CDD" id="cd00212">
    <property type="entry name" value="PTS_IIB_glc"/>
    <property type="match status" value="1"/>
</dbReference>
<evidence type="ECO:0000259" key="15">
    <source>
        <dbReference type="PROSITE" id="PS51098"/>
    </source>
</evidence>
<dbReference type="SUPFAM" id="SSF55604">
    <property type="entry name" value="Glucose permease domain IIB"/>
    <property type="match status" value="1"/>
</dbReference>
<dbReference type="PROSITE" id="PS51093">
    <property type="entry name" value="PTS_EIIA_TYPE_1"/>
    <property type="match status" value="1"/>
</dbReference>
<feature type="transmembrane region" description="Helical" evidence="13">
    <location>
        <begin position="129"/>
        <end position="149"/>
    </location>
</feature>
<keyword evidence="6" id="KW-0598">Phosphotransferase system</keyword>
<feature type="domain" description="PTS EIIA type-1" evidence="14">
    <location>
        <begin position="641"/>
        <end position="745"/>
    </location>
</feature>
<dbReference type="InterPro" id="IPR050558">
    <property type="entry name" value="PTS_Sugar-Specific_Components"/>
</dbReference>
<evidence type="ECO:0000259" key="16">
    <source>
        <dbReference type="PROSITE" id="PS51103"/>
    </source>
</evidence>
<feature type="domain" description="PTS EIIB type-1" evidence="15">
    <location>
        <begin position="4"/>
        <end position="86"/>
    </location>
</feature>
<gene>
    <name evidence="17" type="ORF">NBM05_12260</name>
</gene>
<feature type="compositionally biased region" description="Low complexity" evidence="12">
    <location>
        <begin position="581"/>
        <end position="615"/>
    </location>
</feature>
<organism evidence="17 18">
    <name type="scientific">Rothia santali</name>
    <dbReference type="NCBI Taxonomy" id="2949643"/>
    <lineage>
        <taxon>Bacteria</taxon>
        <taxon>Bacillati</taxon>
        <taxon>Actinomycetota</taxon>
        <taxon>Actinomycetes</taxon>
        <taxon>Micrococcales</taxon>
        <taxon>Micrococcaceae</taxon>
        <taxon>Rothia</taxon>
    </lineage>
</organism>
<feature type="compositionally biased region" description="Basic and acidic residues" evidence="12">
    <location>
        <begin position="81"/>
        <end position="90"/>
    </location>
</feature>
<evidence type="ECO:0000256" key="10">
    <source>
        <dbReference type="ARBA" id="ARBA00023136"/>
    </source>
</evidence>
<dbReference type="InterPro" id="IPR001996">
    <property type="entry name" value="PTS_IIB_1"/>
</dbReference>
<feature type="transmembrane region" description="Helical" evidence="13">
    <location>
        <begin position="190"/>
        <end position="211"/>
    </location>
</feature>
<evidence type="ECO:0000256" key="5">
    <source>
        <dbReference type="ARBA" id="ARBA00022679"/>
    </source>
</evidence>
<evidence type="ECO:0000256" key="7">
    <source>
        <dbReference type="ARBA" id="ARBA00022692"/>
    </source>
</evidence>
<dbReference type="PANTHER" id="PTHR30175">
    <property type="entry name" value="PHOSPHOTRANSFERASE SYSTEM TRANSPORT PROTEIN"/>
    <property type="match status" value="1"/>
</dbReference>
<dbReference type="InterPro" id="IPR011055">
    <property type="entry name" value="Dup_hybrid_motif"/>
</dbReference>
<evidence type="ECO:0000256" key="2">
    <source>
        <dbReference type="ARBA" id="ARBA00022448"/>
    </source>
</evidence>
<evidence type="ECO:0000256" key="1">
    <source>
        <dbReference type="ARBA" id="ARBA00004651"/>
    </source>
</evidence>
<feature type="region of interest" description="Disordered" evidence="12">
    <location>
        <begin position="81"/>
        <end position="109"/>
    </location>
</feature>
<name>A0A9X2HKT3_9MICC</name>
<dbReference type="FunFam" id="2.70.70.10:FF:000001">
    <property type="entry name" value="PTS system glucose-specific IIA component"/>
    <property type="match status" value="1"/>
</dbReference>
<evidence type="ECO:0000259" key="14">
    <source>
        <dbReference type="PROSITE" id="PS51093"/>
    </source>
</evidence>
<feature type="transmembrane region" description="Helical" evidence="13">
    <location>
        <begin position="439"/>
        <end position="458"/>
    </location>
</feature>
<dbReference type="InterPro" id="IPR018113">
    <property type="entry name" value="PTrfase_EIIB_Cys"/>
</dbReference>
<dbReference type="PROSITE" id="PS51103">
    <property type="entry name" value="PTS_EIIC_TYPE_1"/>
    <property type="match status" value="1"/>
</dbReference>
<keyword evidence="10 13" id="KW-0472">Membrane</keyword>
<dbReference type="PROSITE" id="PS01035">
    <property type="entry name" value="PTS_EIIB_TYPE_1_CYS"/>
    <property type="match status" value="1"/>
</dbReference>
<dbReference type="Proteomes" id="UP001139502">
    <property type="component" value="Unassembled WGS sequence"/>
</dbReference>
<dbReference type="EMBL" id="JANAFB010000035">
    <property type="protein sequence ID" value="MCP3426753.1"/>
    <property type="molecule type" value="Genomic_DNA"/>
</dbReference>
<keyword evidence="7 13" id="KW-0812">Transmembrane</keyword>
<dbReference type="NCBIfam" id="TIGR00830">
    <property type="entry name" value="PTBA"/>
    <property type="match status" value="1"/>
</dbReference>
<feature type="transmembrane region" description="Helical" evidence="13">
    <location>
        <begin position="478"/>
        <end position="501"/>
    </location>
</feature>
<feature type="transmembrane region" description="Helical" evidence="13">
    <location>
        <begin position="292"/>
        <end position="311"/>
    </location>
</feature>
<dbReference type="InterPro" id="IPR013013">
    <property type="entry name" value="PTS_EIIC_1"/>
</dbReference>
<feature type="transmembrane region" description="Helical" evidence="13">
    <location>
        <begin position="343"/>
        <end position="364"/>
    </location>
</feature>
<keyword evidence="8" id="KW-0418">Kinase</keyword>
<dbReference type="GO" id="GO:0005886">
    <property type="term" value="C:plasma membrane"/>
    <property type="evidence" value="ECO:0007669"/>
    <property type="project" value="UniProtKB-SubCell"/>
</dbReference>
<dbReference type="InterPro" id="IPR036878">
    <property type="entry name" value="Glu_permease_IIB"/>
</dbReference>
<keyword evidence="5" id="KW-0808">Transferase</keyword>
<reference evidence="17" key="1">
    <citation type="submission" date="2022-06" db="EMBL/GenBank/DDBJ databases">
        <title>Rothia sp. isolated from sandalwood seedling.</title>
        <authorList>
            <person name="Tuikhar N."/>
            <person name="Kirdat K."/>
            <person name="Thorat V."/>
            <person name="Swetha P."/>
            <person name="Padma S."/>
            <person name="Sundararaj R."/>
            <person name="Yadav A."/>
        </authorList>
    </citation>
    <scope>NUCLEOTIDE SEQUENCE</scope>
    <source>
        <strain evidence="17">AR01</strain>
    </source>
</reference>
<evidence type="ECO:0000256" key="6">
    <source>
        <dbReference type="ARBA" id="ARBA00022683"/>
    </source>
</evidence>
<feature type="transmembrane region" description="Helical" evidence="13">
    <location>
        <begin position="384"/>
        <end position="403"/>
    </location>
</feature>
<keyword evidence="18" id="KW-1185">Reference proteome</keyword>
<keyword evidence="3" id="KW-1003">Cell membrane</keyword>
<dbReference type="GO" id="GO:0008982">
    <property type="term" value="F:protein-N(PI)-phosphohistidine-sugar phosphotransferase activity"/>
    <property type="evidence" value="ECO:0007669"/>
    <property type="project" value="InterPro"/>
</dbReference>
<dbReference type="Pfam" id="PF00367">
    <property type="entry name" value="PTS_EIIB"/>
    <property type="match status" value="1"/>
</dbReference>
<evidence type="ECO:0000256" key="4">
    <source>
        <dbReference type="ARBA" id="ARBA00022597"/>
    </source>
</evidence>
<dbReference type="PROSITE" id="PS51098">
    <property type="entry name" value="PTS_EIIB_TYPE_1"/>
    <property type="match status" value="1"/>
</dbReference>
<keyword evidence="4" id="KW-0762">Sugar transport</keyword>
<evidence type="ECO:0000256" key="9">
    <source>
        <dbReference type="ARBA" id="ARBA00022989"/>
    </source>
</evidence>
<dbReference type="PROSITE" id="PS00371">
    <property type="entry name" value="PTS_EIIA_TYPE_1_HIS"/>
    <property type="match status" value="1"/>
</dbReference>
<comment type="caution">
    <text evidence="17">The sequence shown here is derived from an EMBL/GenBank/DDBJ whole genome shotgun (WGS) entry which is preliminary data.</text>
</comment>
<feature type="domain" description="PTS EIIC type-1" evidence="16">
    <location>
        <begin position="120"/>
        <end position="515"/>
    </location>
</feature>
<accession>A0A9X2HKT3</accession>
<proteinExistence type="predicted"/>
<protein>
    <submittedName>
        <fullName evidence="17">Glucose PTS transporter subunit IIA</fullName>
    </submittedName>
</protein>
<dbReference type="Pfam" id="PF00358">
    <property type="entry name" value="PTS_EIIA_1"/>
    <property type="match status" value="1"/>
</dbReference>
<evidence type="ECO:0000256" key="3">
    <source>
        <dbReference type="ARBA" id="ARBA00022475"/>
    </source>
</evidence>
<keyword evidence="2" id="KW-0813">Transport</keyword>
<evidence type="ECO:0000256" key="8">
    <source>
        <dbReference type="ARBA" id="ARBA00022777"/>
    </source>
</evidence>
<dbReference type="AlphaFoldDB" id="A0A9X2HKT3"/>
<dbReference type="RefSeq" id="WP_254167864.1">
    <property type="nucleotide sequence ID" value="NZ_JANAFB010000035.1"/>
</dbReference>
<feature type="transmembrane region" description="Helical" evidence="13">
    <location>
        <begin position="223"/>
        <end position="241"/>
    </location>
</feature>
<evidence type="ECO:0000256" key="12">
    <source>
        <dbReference type="SAM" id="MobiDB-lite"/>
    </source>
</evidence>
<dbReference type="Gene3D" id="3.30.1360.60">
    <property type="entry name" value="Glucose permease domain IIB"/>
    <property type="match status" value="1"/>
</dbReference>
<feature type="transmembrane region" description="Helical" evidence="13">
    <location>
        <begin position="261"/>
        <end position="285"/>
    </location>
</feature>
<keyword evidence="9 13" id="KW-1133">Transmembrane helix</keyword>
<comment type="subcellular location">
    <subcellularLocation>
        <location evidence="1">Cell membrane</location>
        <topology evidence="1">Multi-pass membrane protein</topology>
    </subcellularLocation>
</comment>
<evidence type="ECO:0000313" key="17">
    <source>
        <dbReference type="EMBL" id="MCP3426753.1"/>
    </source>
</evidence>
<dbReference type="GO" id="GO:0016301">
    <property type="term" value="F:kinase activity"/>
    <property type="evidence" value="ECO:0007669"/>
    <property type="project" value="UniProtKB-KW"/>
</dbReference>
<dbReference type="InterPro" id="IPR001127">
    <property type="entry name" value="PTS_EIIA_1_perm"/>
</dbReference>
<dbReference type="InterPro" id="IPR003352">
    <property type="entry name" value="PTS_EIIC"/>
</dbReference>
<evidence type="ECO:0000313" key="18">
    <source>
        <dbReference type="Proteomes" id="UP001139502"/>
    </source>
</evidence>
<sequence length="771" mass="79021">MDHRKTAESVLKGLGGPENIDYFTHCATRLRVTLHDKSVVDKPAIEKTEGVLSVIEQSGQTQVVIGNEVASVYDELARMPGMDRDSREAGSARAAGGEAGTGDAGQAPGTKAGPITRMFDVLSDSFRPVLWALLGSSMILTLIVLLQQLGFFGHYTNFAGETVTADLVNGPRLGDDAASADLLNQWRAQFPFWFIILGAAMSVLNFMPILIGATAAKRLGANMWVGAAIPAALMTSAFSGLNEIADANGVVPLFSIGGWDVPLYMFDYTGQIFPPLFAVALLAPLERLLKRVIPNVLHMVFVPMLSLLIMVPLTALVIGPIGVNLGLGISEIFQWLNDINPAIVGVVVAGSYLFMVPLGLHWPLNAVMISNLSTLGYDFIQSPMAAYNFAVFGVVTGVAIRAARDKELRQVATGAAVSGLVGGISEPSLYGVVLRYKRVFPLILVPAMIAGGLISWMGVRSYAFAFTSLLSIPAMQPIPLFVIGLAVAFGGGLVGVLVFGFRSKEQREADLAKQNIPADAVPSEENAPDLVGAGVGASAGSVSGAAVAGASAGAGTGASVGAGPGAGAGVPATSGTDGSTAIGAGTAAASGSETAPARDAGSASAGRDDAAWSSGEEAGSGVVTVGAPLAGRAVDLAEVPDPIFAAGKLGRGVAIEPSEGTVTAPEGGTVIATPASGHAIGLRLDSGVELLIHVGIDTVNLRGEGFEVAVAKGERVAAGQTLLTFDAAAIRDAGYPLVTPVLVTNTPRFEAVDGLPAERVAPGDEVISIRR</sequence>
<feature type="region of interest" description="Disordered" evidence="12">
    <location>
        <begin position="581"/>
        <end position="617"/>
    </location>
</feature>
<dbReference type="Gene3D" id="2.70.70.10">
    <property type="entry name" value="Glucose Permease (Domain IIA)"/>
    <property type="match status" value="1"/>
</dbReference>
<dbReference type="PANTHER" id="PTHR30175:SF1">
    <property type="entry name" value="PTS SYSTEM ARBUTIN-, CELLOBIOSE-, AND SALICIN-SPECIFIC EIIBC COMPONENT-RELATED"/>
    <property type="match status" value="1"/>
</dbReference>